<organism evidence="2 3">
    <name type="scientific">Pisciglobus halotolerans</name>
    <dbReference type="NCBI Taxonomy" id="745365"/>
    <lineage>
        <taxon>Bacteria</taxon>
        <taxon>Bacillati</taxon>
        <taxon>Bacillota</taxon>
        <taxon>Bacilli</taxon>
        <taxon>Lactobacillales</taxon>
        <taxon>Carnobacteriaceae</taxon>
    </lineage>
</organism>
<dbReference type="EMBL" id="FOQE01000012">
    <property type="protein sequence ID" value="SFH68688.1"/>
    <property type="molecule type" value="Genomic_DNA"/>
</dbReference>
<sequence length="417" mass="47334">MAIKENIKELPIINWLFPNRTKNSNKMITVTNEWGASIQFKRYAIYLCINKLANALSLCDFQTYEKGKNIKGENWWKLNFEPNPNQNAVDFWYKALEKMIFDSNGALIYQSQEGYLVVADDYEVGEFAFKDNVYTRIELPGGLKLQSSYLESDVIRLKLNNSKVKDIVDSIYDDFGKLIAGSIRNYNRGNSIKLIVKIGAMFEQLKNKVDEETGETEYDTAIDDIFQNRLKGVFSDGDSATPLEDGLEIDSIGTAKNTKSGASTTRDISAMFDDILNIVADAFGIPRGFVKGDVADAEAITENFINFGLRPLTKEIETEFNRKMYGKNEVIQNTKMKIMTDKVMIYDPVKFANSAEAFMRIGVYSPNKVLEKLDEETIDEAWADNHYVTKNYEVVDNLKGGENDNEQTGRTNETKTN</sequence>
<keyword evidence="3" id="KW-1185">Reference proteome</keyword>
<accession>A0A1I3C250</accession>
<dbReference type="Proteomes" id="UP000198668">
    <property type="component" value="Unassembled WGS sequence"/>
</dbReference>
<name>A0A1I3C250_9LACT</name>
<evidence type="ECO:0000256" key="1">
    <source>
        <dbReference type="SAM" id="MobiDB-lite"/>
    </source>
</evidence>
<reference evidence="2 3" key="1">
    <citation type="submission" date="2016-10" db="EMBL/GenBank/DDBJ databases">
        <authorList>
            <person name="de Groot N.N."/>
        </authorList>
    </citation>
    <scope>NUCLEOTIDE SEQUENCE [LARGE SCALE GENOMIC DNA]</scope>
    <source>
        <strain evidence="2 3">DSM 27630</strain>
    </source>
</reference>
<dbReference type="InterPro" id="IPR006427">
    <property type="entry name" value="Portal_HK97"/>
</dbReference>
<dbReference type="OrthoDB" id="395750at2"/>
<proteinExistence type="predicted"/>
<feature type="region of interest" description="Disordered" evidence="1">
    <location>
        <begin position="398"/>
        <end position="417"/>
    </location>
</feature>
<dbReference type="NCBIfam" id="TIGR01537">
    <property type="entry name" value="portal_HK97"/>
    <property type="match status" value="1"/>
</dbReference>
<evidence type="ECO:0000313" key="3">
    <source>
        <dbReference type="Proteomes" id="UP000198668"/>
    </source>
</evidence>
<dbReference type="RefSeq" id="WP_092092122.1">
    <property type="nucleotide sequence ID" value="NZ_FOQE01000012.1"/>
</dbReference>
<evidence type="ECO:0000313" key="2">
    <source>
        <dbReference type="EMBL" id="SFH68688.1"/>
    </source>
</evidence>
<protein>
    <submittedName>
        <fullName evidence="2">Phage portal protein, HK97 family</fullName>
    </submittedName>
</protein>
<dbReference type="AlphaFoldDB" id="A0A1I3C250"/>
<gene>
    <name evidence="2" type="ORF">SAMN04489868_11243</name>
</gene>
<dbReference type="InterPro" id="IPR006944">
    <property type="entry name" value="Phage/GTA_portal"/>
</dbReference>
<dbReference type="Pfam" id="PF04860">
    <property type="entry name" value="Phage_portal"/>
    <property type="match status" value="1"/>
</dbReference>